<evidence type="ECO:0000256" key="1">
    <source>
        <dbReference type="SAM" id="MobiDB-lite"/>
    </source>
</evidence>
<organism evidence="2 3">
    <name type="scientific">Rhodotorula diobovata</name>
    <dbReference type="NCBI Taxonomy" id="5288"/>
    <lineage>
        <taxon>Eukaryota</taxon>
        <taxon>Fungi</taxon>
        <taxon>Dikarya</taxon>
        <taxon>Basidiomycota</taxon>
        <taxon>Pucciniomycotina</taxon>
        <taxon>Microbotryomycetes</taxon>
        <taxon>Sporidiobolales</taxon>
        <taxon>Sporidiobolaceae</taxon>
        <taxon>Rhodotorula</taxon>
    </lineage>
</organism>
<dbReference type="Proteomes" id="UP000311382">
    <property type="component" value="Unassembled WGS sequence"/>
</dbReference>
<evidence type="ECO:0000313" key="3">
    <source>
        <dbReference type="Proteomes" id="UP000311382"/>
    </source>
</evidence>
<protein>
    <submittedName>
        <fullName evidence="2">Uncharacterized protein</fullName>
    </submittedName>
</protein>
<gene>
    <name evidence="2" type="ORF">DMC30DRAFT_119292</name>
</gene>
<reference evidence="2 3" key="1">
    <citation type="submission" date="2019-03" db="EMBL/GenBank/DDBJ databases">
        <title>Rhodosporidium diobovatum UCD-FST 08-225 genome sequencing, assembly, and annotation.</title>
        <authorList>
            <person name="Fakankun I.U."/>
            <person name="Fristensky B."/>
            <person name="Levin D.B."/>
        </authorList>
    </citation>
    <scope>NUCLEOTIDE SEQUENCE [LARGE SCALE GENOMIC DNA]</scope>
    <source>
        <strain evidence="2 3">UCD-FST 08-225</strain>
    </source>
</reference>
<evidence type="ECO:0000313" key="2">
    <source>
        <dbReference type="EMBL" id="TNY17450.1"/>
    </source>
</evidence>
<keyword evidence="3" id="KW-1185">Reference proteome</keyword>
<feature type="region of interest" description="Disordered" evidence="1">
    <location>
        <begin position="467"/>
        <end position="516"/>
    </location>
</feature>
<comment type="caution">
    <text evidence="2">The sequence shown here is derived from an EMBL/GenBank/DDBJ whole genome shotgun (WGS) entry which is preliminary data.</text>
</comment>
<accession>A0A5C5FL25</accession>
<sequence length="516" mass="56987">MDIATPAQTEAPPPRDRFSALPPELISHIFGHLDHGTPVPALSRHLLPCARAVNFAHGFIWRARQLDSLVRMLKGIPALGAYVHILGLLTRPSDKADPDSFVDLLRLAPNVQILCITDTVASLAMLSERAVDSGGANLRDLDLSLGLDQVISPDFIPSRVALLSRYPLLRTLHLTVLGFLTDNAQGVSARDLQCPVDYTAPVAHVDSLRIFAPLSDHHVVEFVRAFRGLKEVELVDAYSSQHRAPVLAALDASEVRRLVLHESEHVFIRLDLPPLPTDWSRFAQLSELDIGVLIDYEKLVAAFPSFDTLSSVRFAPGSAPPATFVRQLLTAGLPRLRKVELSNLTGKVGAPIRRKDLPAVEAFVAARHAAYAAAFPQPPTAGPEFPLEDWTVPRWTVSFGPDDVRSLFSLARSVGVKMDGTVVDAYATHIVLQTQFHAREVYYKWEQKMLRHPAGLQVMAERQRARLLGEETSDEASESAEEGDDEEWEDTEDDEEVDGEWGEGEGQDASDEERRD</sequence>
<feature type="compositionally biased region" description="Acidic residues" evidence="1">
    <location>
        <begin position="471"/>
        <end position="516"/>
    </location>
</feature>
<name>A0A5C5FL25_9BASI</name>
<dbReference type="AlphaFoldDB" id="A0A5C5FL25"/>
<dbReference type="EMBL" id="SOZI01000202">
    <property type="protein sequence ID" value="TNY17450.1"/>
    <property type="molecule type" value="Genomic_DNA"/>
</dbReference>
<proteinExistence type="predicted"/>